<evidence type="ECO:0000313" key="2">
    <source>
        <dbReference type="Proteomes" id="UP000250140"/>
    </source>
</evidence>
<dbReference type="OrthoDB" id="3340520at2759"/>
<reference evidence="1 2" key="1">
    <citation type="journal article" date="2016" name="Nat. Commun.">
        <title>Ectomycorrhizal ecology is imprinted in the genome of the dominant symbiotic fungus Cenococcum geophilum.</title>
        <authorList>
            <consortium name="DOE Joint Genome Institute"/>
            <person name="Peter M."/>
            <person name="Kohler A."/>
            <person name="Ohm R.A."/>
            <person name="Kuo A."/>
            <person name="Krutzmann J."/>
            <person name="Morin E."/>
            <person name="Arend M."/>
            <person name="Barry K.W."/>
            <person name="Binder M."/>
            <person name="Choi C."/>
            <person name="Clum A."/>
            <person name="Copeland A."/>
            <person name="Grisel N."/>
            <person name="Haridas S."/>
            <person name="Kipfer T."/>
            <person name="LaButti K."/>
            <person name="Lindquist E."/>
            <person name="Lipzen A."/>
            <person name="Maire R."/>
            <person name="Meier B."/>
            <person name="Mihaltcheva S."/>
            <person name="Molinier V."/>
            <person name="Murat C."/>
            <person name="Poggeler S."/>
            <person name="Quandt C.A."/>
            <person name="Sperisen C."/>
            <person name="Tritt A."/>
            <person name="Tisserant E."/>
            <person name="Crous P.W."/>
            <person name="Henrissat B."/>
            <person name="Nehls U."/>
            <person name="Egli S."/>
            <person name="Spatafora J.W."/>
            <person name="Grigoriev I.V."/>
            <person name="Martin F.M."/>
        </authorList>
    </citation>
    <scope>NUCLEOTIDE SEQUENCE [LARGE SCALE GENOMIC DNA]</scope>
    <source>
        <strain evidence="1 2">CBS 207.34</strain>
    </source>
</reference>
<dbReference type="PANTHER" id="PTHR33973">
    <property type="entry name" value="OS07G0153300 PROTEIN"/>
    <property type="match status" value="1"/>
</dbReference>
<evidence type="ECO:0000313" key="1">
    <source>
        <dbReference type="EMBL" id="OCL10967.1"/>
    </source>
</evidence>
<protein>
    <submittedName>
        <fullName evidence="1">Uncharacterized protein</fullName>
    </submittedName>
</protein>
<dbReference type="Proteomes" id="UP000250140">
    <property type="component" value="Unassembled WGS sequence"/>
</dbReference>
<dbReference type="Pfam" id="PF07103">
    <property type="entry name" value="DUF1365"/>
    <property type="match status" value="1"/>
</dbReference>
<keyword evidence="2" id="KW-1185">Reference proteome</keyword>
<dbReference type="InterPro" id="IPR010775">
    <property type="entry name" value="DUF1365"/>
</dbReference>
<dbReference type="AlphaFoldDB" id="A0A8E2JVR9"/>
<dbReference type="PANTHER" id="PTHR33973:SF4">
    <property type="entry name" value="OS07G0153300 PROTEIN"/>
    <property type="match status" value="1"/>
</dbReference>
<dbReference type="EMBL" id="KV749132">
    <property type="protein sequence ID" value="OCL10967.1"/>
    <property type="molecule type" value="Genomic_DNA"/>
</dbReference>
<organism evidence="1 2">
    <name type="scientific">Glonium stellatum</name>
    <dbReference type="NCBI Taxonomy" id="574774"/>
    <lineage>
        <taxon>Eukaryota</taxon>
        <taxon>Fungi</taxon>
        <taxon>Dikarya</taxon>
        <taxon>Ascomycota</taxon>
        <taxon>Pezizomycotina</taxon>
        <taxon>Dothideomycetes</taxon>
        <taxon>Pleosporomycetidae</taxon>
        <taxon>Gloniales</taxon>
        <taxon>Gloniaceae</taxon>
        <taxon>Glonium</taxon>
    </lineage>
</organism>
<sequence length="598" mass="68705">MIAIGIATFIFLIRDSEKPAREFELAAKEWEANGSGNGRQTALRPLLFPCRTTHSRIFPKRHSFDYSYLLVGIPIPWDGRRGGLLSVEVESGFGKKGKKRLLHVNAKDYLERGRAELGLFGKLREYLRSQGIADDDWRYAYLVTAPRFWGYSFNPVSFWYIYDHEQELTMMILEVNNTFDERRMYLLQAIPDDSETAESGVLENGHRGHCVRATKKFTNSWLKDFHVSPFNSRKGSYHLKAIDPFSNGNSSGIDNTITLQSSKGYPKLVARVFSSDSPLDPTRLTFWEYFRFLTGWWWVGLVTFPRILREAAKLFFVKKLHVWFRPEVSLNSIGRNATNTEIALELFFEKYLSSLVSSAAEPLHVVYKPAVGNYVVKKYKSPSASSPAASLKKLEIRVMTPAFYSRFIHYAHTSEAFDRECLCTDQKNRTVWISNPEILPALLPKTPEAWNVNPRSGFDQVRWAFLRWSRCRPTAPAYPITPIACQNHNTSIEDIRSIPFSDLDRFVQSSYSDAWVYRRNAVKSFLAQRFAFGVIEVVAFADILFRVLLVLCTQVPIPYWTLQSEKFGVPSSIGMARYLAQLVQMSGVHIWAFFKGWN</sequence>
<accession>A0A8E2JVR9</accession>
<proteinExistence type="predicted"/>
<gene>
    <name evidence="1" type="ORF">AOQ84DRAFT_336611</name>
</gene>
<name>A0A8E2JVR9_9PEZI</name>